<dbReference type="PANTHER" id="PTHR33490:SF12">
    <property type="entry name" value="BLL5557 PROTEIN"/>
    <property type="match status" value="1"/>
</dbReference>
<dbReference type="Gene3D" id="2.60.40.2250">
    <property type="match status" value="1"/>
</dbReference>
<reference evidence="2 3" key="1">
    <citation type="submission" date="2019-12" db="EMBL/GenBank/DDBJ databases">
        <title>Genomic-based taxomic classification of the family Erythrobacteraceae.</title>
        <authorList>
            <person name="Xu L."/>
        </authorList>
    </citation>
    <scope>NUCLEOTIDE SEQUENCE [LARGE SCALE GENOMIC DNA]</scope>
    <source>
        <strain evidence="2 3">100921-2</strain>
    </source>
</reference>
<dbReference type="AlphaFoldDB" id="A0A6I4TFG0"/>
<dbReference type="RefSeq" id="WP_160611714.1">
    <property type="nucleotide sequence ID" value="NZ_WTZA01000002.1"/>
</dbReference>
<organism evidence="2 3">
    <name type="scientific">Tsuneonella aeria</name>
    <dbReference type="NCBI Taxonomy" id="1837929"/>
    <lineage>
        <taxon>Bacteria</taxon>
        <taxon>Pseudomonadati</taxon>
        <taxon>Pseudomonadota</taxon>
        <taxon>Alphaproteobacteria</taxon>
        <taxon>Sphingomonadales</taxon>
        <taxon>Erythrobacteraceae</taxon>
        <taxon>Tsuneonella</taxon>
    </lineage>
</organism>
<gene>
    <name evidence="2" type="ORF">GRI40_11460</name>
</gene>
<feature type="domain" description="Transglutaminase-like" evidence="1">
    <location>
        <begin position="158"/>
        <end position="225"/>
    </location>
</feature>
<name>A0A6I4TFG0_9SPHN</name>
<dbReference type="PANTHER" id="PTHR33490">
    <property type="entry name" value="BLR5614 PROTEIN-RELATED"/>
    <property type="match status" value="1"/>
</dbReference>
<dbReference type="SUPFAM" id="SSF54001">
    <property type="entry name" value="Cysteine proteinases"/>
    <property type="match status" value="1"/>
</dbReference>
<comment type="caution">
    <text evidence="2">The sequence shown here is derived from an EMBL/GenBank/DDBJ whole genome shotgun (WGS) entry which is preliminary data.</text>
</comment>
<evidence type="ECO:0000259" key="1">
    <source>
        <dbReference type="SMART" id="SM00460"/>
    </source>
</evidence>
<dbReference type="Proteomes" id="UP000439522">
    <property type="component" value="Unassembled WGS sequence"/>
</dbReference>
<sequence>MPISITAAFDFTLDNPTDLILQFEAAAIPEQTILSTRTTLSCGEDCVRVPAHEAIGERVLVHAQGRFDVRYEALVEVNRLAPDLAGLAQLSPHELPGDPLEYLLDSTYCPADRLQSFAEDEFGGTTGGDRVLAIHDWIARHFTYEAGSSNSTTTALDSFVERRGICRDYAHVLISLARASTIPARYVSCFSPGVTPQDFHALAEVFLADDTIEGGGAWYIVDATGMAKPQDTVKIGVGRDAADVSFLTSFGPSHFGDKTVAVREVSAR</sequence>
<protein>
    <submittedName>
        <fullName evidence="2">Transglutaminase family protein</fullName>
    </submittedName>
</protein>
<keyword evidence="3" id="KW-1185">Reference proteome</keyword>
<dbReference type="InterPro" id="IPR038765">
    <property type="entry name" value="Papain-like_cys_pep_sf"/>
</dbReference>
<evidence type="ECO:0000313" key="3">
    <source>
        <dbReference type="Proteomes" id="UP000439522"/>
    </source>
</evidence>
<dbReference type="Pfam" id="PF01841">
    <property type="entry name" value="Transglut_core"/>
    <property type="match status" value="1"/>
</dbReference>
<dbReference type="SMART" id="SM00460">
    <property type="entry name" value="TGc"/>
    <property type="match status" value="1"/>
</dbReference>
<accession>A0A6I4TFG0</accession>
<dbReference type="InterPro" id="IPR002931">
    <property type="entry name" value="Transglutaminase-like"/>
</dbReference>
<proteinExistence type="predicted"/>
<dbReference type="Gene3D" id="3.10.620.30">
    <property type="match status" value="1"/>
</dbReference>
<dbReference type="EMBL" id="WTZA01000002">
    <property type="protein sequence ID" value="MXO75833.1"/>
    <property type="molecule type" value="Genomic_DNA"/>
</dbReference>
<dbReference type="OrthoDB" id="5438043at2"/>
<evidence type="ECO:0000313" key="2">
    <source>
        <dbReference type="EMBL" id="MXO75833.1"/>
    </source>
</evidence>